<dbReference type="Proteomes" id="UP001153712">
    <property type="component" value="Chromosome 13"/>
</dbReference>
<name>A0A9N9TER1_PHYSR</name>
<organism evidence="2 3">
    <name type="scientific">Phyllotreta striolata</name>
    <name type="common">Striped flea beetle</name>
    <name type="synonym">Crioceris striolata</name>
    <dbReference type="NCBI Taxonomy" id="444603"/>
    <lineage>
        <taxon>Eukaryota</taxon>
        <taxon>Metazoa</taxon>
        <taxon>Ecdysozoa</taxon>
        <taxon>Arthropoda</taxon>
        <taxon>Hexapoda</taxon>
        <taxon>Insecta</taxon>
        <taxon>Pterygota</taxon>
        <taxon>Neoptera</taxon>
        <taxon>Endopterygota</taxon>
        <taxon>Coleoptera</taxon>
        <taxon>Polyphaga</taxon>
        <taxon>Cucujiformia</taxon>
        <taxon>Chrysomeloidea</taxon>
        <taxon>Chrysomelidae</taxon>
        <taxon>Galerucinae</taxon>
        <taxon>Alticini</taxon>
        <taxon>Phyllotreta</taxon>
    </lineage>
</organism>
<dbReference type="AlphaFoldDB" id="A0A9N9TER1"/>
<dbReference type="EMBL" id="OU900106">
    <property type="protein sequence ID" value="CAG9856995.1"/>
    <property type="molecule type" value="Genomic_DNA"/>
</dbReference>
<keyword evidence="1" id="KW-0812">Transmembrane</keyword>
<proteinExistence type="predicted"/>
<accession>A0A9N9TER1</accession>
<evidence type="ECO:0000313" key="2">
    <source>
        <dbReference type="EMBL" id="CAG9856995.1"/>
    </source>
</evidence>
<evidence type="ECO:0000313" key="3">
    <source>
        <dbReference type="Proteomes" id="UP001153712"/>
    </source>
</evidence>
<keyword evidence="3" id="KW-1185">Reference proteome</keyword>
<protein>
    <submittedName>
        <fullName evidence="2">Uncharacterized protein</fullName>
    </submittedName>
</protein>
<feature type="transmembrane region" description="Helical" evidence="1">
    <location>
        <begin position="27"/>
        <end position="45"/>
    </location>
</feature>
<gene>
    <name evidence="2" type="ORF">PHYEVI_LOCUS3406</name>
</gene>
<keyword evidence="1" id="KW-0472">Membrane</keyword>
<sequence length="111" mass="12436">MRSMLACISWRILREFRSVCVRRALPLLLRVCVCVCVLAWCSVLLKFRNFRNMSVLLCNNKSDGARSIGRKFRLGTCSAGIWVGVCGIDGKVLLRRRGGPVAPSIFAFSKK</sequence>
<keyword evidence="1" id="KW-1133">Transmembrane helix</keyword>
<evidence type="ECO:0000256" key="1">
    <source>
        <dbReference type="SAM" id="Phobius"/>
    </source>
</evidence>
<reference evidence="2" key="1">
    <citation type="submission" date="2022-01" db="EMBL/GenBank/DDBJ databases">
        <authorList>
            <person name="King R."/>
        </authorList>
    </citation>
    <scope>NUCLEOTIDE SEQUENCE</scope>
</reference>